<keyword evidence="5 9" id="KW-0521">NADP</keyword>
<dbReference type="InterPro" id="IPR008927">
    <property type="entry name" value="6-PGluconate_DH-like_C_sf"/>
</dbReference>
<evidence type="ECO:0000256" key="3">
    <source>
        <dbReference type="ARBA" id="ARBA00013014"/>
    </source>
</evidence>
<dbReference type="RefSeq" id="WP_269034457.1">
    <property type="nucleotide sequence ID" value="NZ_CP114040.1"/>
</dbReference>
<evidence type="ECO:0000313" key="13">
    <source>
        <dbReference type="EMBL" id="WAS92107.1"/>
    </source>
</evidence>
<comment type="catalytic activity">
    <reaction evidence="8 9">
        <text>(R)-pantoate + NADP(+) = 2-dehydropantoate + NADPH + H(+)</text>
        <dbReference type="Rhea" id="RHEA:16233"/>
        <dbReference type="ChEBI" id="CHEBI:11561"/>
        <dbReference type="ChEBI" id="CHEBI:15378"/>
        <dbReference type="ChEBI" id="CHEBI:15980"/>
        <dbReference type="ChEBI" id="CHEBI:57783"/>
        <dbReference type="ChEBI" id="CHEBI:58349"/>
        <dbReference type="EC" id="1.1.1.169"/>
    </reaction>
</comment>
<evidence type="ECO:0000256" key="5">
    <source>
        <dbReference type="ARBA" id="ARBA00022857"/>
    </source>
</evidence>
<evidence type="ECO:0000313" key="14">
    <source>
        <dbReference type="Proteomes" id="UP001164459"/>
    </source>
</evidence>
<dbReference type="NCBIfam" id="TIGR00745">
    <property type="entry name" value="apbA_panE"/>
    <property type="match status" value="1"/>
</dbReference>
<dbReference type="PANTHER" id="PTHR21708">
    <property type="entry name" value="PROBABLE 2-DEHYDROPANTOATE 2-REDUCTASE"/>
    <property type="match status" value="1"/>
</dbReference>
<evidence type="ECO:0000256" key="2">
    <source>
        <dbReference type="ARBA" id="ARBA00007870"/>
    </source>
</evidence>
<dbReference type="Pfam" id="PF02558">
    <property type="entry name" value="ApbA"/>
    <property type="match status" value="1"/>
</dbReference>
<dbReference type="EC" id="1.1.1.169" evidence="3 9"/>
<evidence type="ECO:0000259" key="12">
    <source>
        <dbReference type="Pfam" id="PF08546"/>
    </source>
</evidence>
<gene>
    <name evidence="13" type="ORF">O0S08_38485</name>
</gene>
<protein>
    <recommendedName>
        <fullName evidence="4 9">2-dehydropantoate 2-reductase</fullName>
        <ecNumber evidence="3 9">1.1.1.169</ecNumber>
    </recommendedName>
    <alternativeName>
        <fullName evidence="7 9">Ketopantoate reductase</fullName>
    </alternativeName>
</protein>
<evidence type="ECO:0000256" key="7">
    <source>
        <dbReference type="ARBA" id="ARBA00032024"/>
    </source>
</evidence>
<keyword evidence="9" id="KW-0566">Pantothenate biosynthesis</keyword>
<dbReference type="InterPro" id="IPR051402">
    <property type="entry name" value="KPR-Related"/>
</dbReference>
<evidence type="ECO:0000256" key="4">
    <source>
        <dbReference type="ARBA" id="ARBA00019465"/>
    </source>
</evidence>
<dbReference type="SUPFAM" id="SSF51735">
    <property type="entry name" value="NAD(P)-binding Rossmann-fold domains"/>
    <property type="match status" value="1"/>
</dbReference>
<comment type="function">
    <text evidence="9">Catalyzes the NADPH-dependent reduction of ketopantoate into pantoic acid.</text>
</comment>
<dbReference type="Pfam" id="PF08546">
    <property type="entry name" value="ApbA_C"/>
    <property type="match status" value="1"/>
</dbReference>
<dbReference type="InterPro" id="IPR013328">
    <property type="entry name" value="6PGD_dom2"/>
</dbReference>
<keyword evidence="10" id="KW-0472">Membrane</keyword>
<accession>A0ABY7GYS6</accession>
<evidence type="ECO:0000256" key="10">
    <source>
        <dbReference type="SAM" id="Phobius"/>
    </source>
</evidence>
<name>A0ABY7GYS6_9BACT</name>
<feature type="transmembrane region" description="Helical" evidence="10">
    <location>
        <begin position="12"/>
        <end position="38"/>
    </location>
</feature>
<dbReference type="SUPFAM" id="SSF48179">
    <property type="entry name" value="6-phosphogluconate dehydrogenase C-terminal domain-like"/>
    <property type="match status" value="1"/>
</dbReference>
<organism evidence="13 14">
    <name type="scientific">Nannocystis punicea</name>
    <dbReference type="NCBI Taxonomy" id="2995304"/>
    <lineage>
        <taxon>Bacteria</taxon>
        <taxon>Pseudomonadati</taxon>
        <taxon>Myxococcota</taxon>
        <taxon>Polyangia</taxon>
        <taxon>Nannocystales</taxon>
        <taxon>Nannocystaceae</taxon>
        <taxon>Nannocystis</taxon>
    </lineage>
</organism>
<dbReference type="InterPro" id="IPR036291">
    <property type="entry name" value="NAD(P)-bd_dom_sf"/>
</dbReference>
<dbReference type="Gene3D" id="3.40.50.720">
    <property type="entry name" value="NAD(P)-binding Rossmann-like Domain"/>
    <property type="match status" value="1"/>
</dbReference>
<evidence type="ECO:0000256" key="8">
    <source>
        <dbReference type="ARBA" id="ARBA00048793"/>
    </source>
</evidence>
<dbReference type="PANTHER" id="PTHR21708:SF26">
    <property type="entry name" value="2-DEHYDROPANTOATE 2-REDUCTASE"/>
    <property type="match status" value="1"/>
</dbReference>
<keyword evidence="10" id="KW-1133">Transmembrane helix</keyword>
<proteinExistence type="inferred from homology"/>
<dbReference type="Proteomes" id="UP001164459">
    <property type="component" value="Chromosome"/>
</dbReference>
<sequence length="315" mass="32350">MTLTSAASPRPIWIVGAGAVGLHLAARLAAVTAVTLVARGARVDALAAEGFELTGAERARARVPVLDFAAAWTVPAEAFVLVAVKATQLAETLEALAPRMTRGQVLGLCQNGLGIAALAAGRTADAALVRVACWLGAGLAGPTTVRVAGVFQLELAADEEPARSHMSELQGLLAGAGYPVSVAASIAACEWRKSLWNLAVSGPCALLDAVNGAILDVPELRALAETLLVEARAVAAAEGVALSDADLERVFASTEKTRANTNAMLQDLRRGAATEIAFLNGAVARLAERHGLSAPTHAAVARLIAAREVLGRRET</sequence>
<dbReference type="InterPro" id="IPR003710">
    <property type="entry name" value="ApbA"/>
</dbReference>
<dbReference type="EMBL" id="CP114040">
    <property type="protein sequence ID" value="WAS92107.1"/>
    <property type="molecule type" value="Genomic_DNA"/>
</dbReference>
<keyword evidence="10" id="KW-0812">Transmembrane</keyword>
<evidence type="ECO:0000256" key="1">
    <source>
        <dbReference type="ARBA" id="ARBA00004994"/>
    </source>
</evidence>
<feature type="domain" description="Ketopantoate reductase C-terminal" evidence="12">
    <location>
        <begin position="186"/>
        <end position="308"/>
    </location>
</feature>
<evidence type="ECO:0000256" key="6">
    <source>
        <dbReference type="ARBA" id="ARBA00023002"/>
    </source>
</evidence>
<keyword evidence="14" id="KW-1185">Reference proteome</keyword>
<reference evidence="13" key="1">
    <citation type="submission" date="2022-11" db="EMBL/GenBank/DDBJ databases">
        <title>Minimal conservation of predation-associated metabolite biosynthetic gene clusters underscores biosynthetic potential of Myxococcota including descriptions for ten novel species: Archangium lansinium sp. nov., Myxococcus landrumus sp. nov., Nannocystis bai.</title>
        <authorList>
            <person name="Ahearne A."/>
            <person name="Stevens C."/>
            <person name="Dowd S."/>
        </authorList>
    </citation>
    <scope>NUCLEOTIDE SEQUENCE</scope>
    <source>
        <strain evidence="13">Fl3</strain>
    </source>
</reference>
<dbReference type="InterPro" id="IPR013752">
    <property type="entry name" value="KPA_reductase"/>
</dbReference>
<dbReference type="InterPro" id="IPR013332">
    <property type="entry name" value="KPR_N"/>
</dbReference>
<dbReference type="GO" id="GO:0008677">
    <property type="term" value="F:2-dehydropantoate 2-reductase activity"/>
    <property type="evidence" value="ECO:0007669"/>
    <property type="project" value="UniProtKB-EC"/>
</dbReference>
<keyword evidence="6 9" id="KW-0560">Oxidoreductase</keyword>
<evidence type="ECO:0000259" key="11">
    <source>
        <dbReference type="Pfam" id="PF02558"/>
    </source>
</evidence>
<comment type="similarity">
    <text evidence="2 9">Belongs to the ketopantoate reductase family.</text>
</comment>
<dbReference type="Gene3D" id="1.10.1040.10">
    <property type="entry name" value="N-(1-d-carboxylethyl)-l-norvaline Dehydrogenase, domain 2"/>
    <property type="match status" value="1"/>
</dbReference>
<comment type="pathway">
    <text evidence="1 9">Cofactor biosynthesis; (R)-pantothenate biosynthesis; (R)-pantoate from 3-methyl-2-oxobutanoate: step 2/2.</text>
</comment>
<feature type="domain" description="Ketopantoate reductase N-terminal" evidence="11">
    <location>
        <begin position="12"/>
        <end position="155"/>
    </location>
</feature>
<evidence type="ECO:0000256" key="9">
    <source>
        <dbReference type="RuleBase" id="RU362068"/>
    </source>
</evidence>